<dbReference type="EMBL" id="JAGJCF010000007">
    <property type="protein sequence ID" value="MBP0616353.1"/>
    <property type="molecule type" value="Genomic_DNA"/>
</dbReference>
<organism evidence="3 4">
    <name type="scientific">Jiella mangrovi</name>
    <dbReference type="NCBI Taxonomy" id="2821407"/>
    <lineage>
        <taxon>Bacteria</taxon>
        <taxon>Pseudomonadati</taxon>
        <taxon>Pseudomonadota</taxon>
        <taxon>Alphaproteobacteria</taxon>
        <taxon>Hyphomicrobiales</taxon>
        <taxon>Aurantimonadaceae</taxon>
        <taxon>Jiella</taxon>
    </lineage>
</organism>
<sequence>MEFKSYWHATAPRFSGAAEGAVEGEFDVAVVGGGFTGLSAARTLAKEGARVALLEARHVGYGASGRNGGHLNSGLAHGYLEAKQHLGEERAKALYHALDDSVDTIEQIVAEEGIACDFRRSGKLKLASKPKHFDAIARNFEVVNREVDPDTALLTAEELAPEIGSDAFHGAMLSKKSGMMHMGRFVVGMAEAATRHGATIFEDAPVVARTKSGGRWRLETPRGHLSARNVFVATDAYTEGPFEHFRRRIIPVGS</sequence>
<gene>
    <name evidence="3" type="ORF">J6595_12245</name>
</gene>
<evidence type="ECO:0000313" key="4">
    <source>
        <dbReference type="Proteomes" id="UP000678276"/>
    </source>
</evidence>
<dbReference type="Gene3D" id="3.50.50.60">
    <property type="entry name" value="FAD/NAD(P)-binding domain"/>
    <property type="match status" value="1"/>
</dbReference>
<dbReference type="PANTHER" id="PTHR13847:SF281">
    <property type="entry name" value="FAD DEPENDENT OXIDOREDUCTASE DOMAIN-CONTAINING PROTEIN"/>
    <property type="match status" value="1"/>
</dbReference>
<dbReference type="SUPFAM" id="SSF51905">
    <property type="entry name" value="FAD/NAD(P)-binding domain"/>
    <property type="match status" value="1"/>
</dbReference>
<evidence type="ECO:0000256" key="1">
    <source>
        <dbReference type="ARBA" id="ARBA00023002"/>
    </source>
</evidence>
<reference evidence="3 4" key="1">
    <citation type="submission" date="2021-04" db="EMBL/GenBank/DDBJ databases">
        <title>Whole genome sequence of Jiella sp. KSK16Y-1.</title>
        <authorList>
            <person name="Tuo L."/>
        </authorList>
    </citation>
    <scope>NUCLEOTIDE SEQUENCE [LARGE SCALE GENOMIC DNA]</scope>
    <source>
        <strain evidence="3 4">KSK16Y-1</strain>
    </source>
</reference>
<accession>A0ABS4BHX2</accession>
<keyword evidence="4" id="KW-1185">Reference proteome</keyword>
<dbReference type="Pfam" id="PF01266">
    <property type="entry name" value="DAO"/>
    <property type="match status" value="1"/>
</dbReference>
<evidence type="ECO:0000259" key="2">
    <source>
        <dbReference type="Pfam" id="PF01266"/>
    </source>
</evidence>
<name>A0ABS4BHX2_9HYPH</name>
<dbReference type="InterPro" id="IPR006076">
    <property type="entry name" value="FAD-dep_OxRdtase"/>
</dbReference>
<keyword evidence="1" id="KW-0560">Oxidoreductase</keyword>
<protein>
    <submittedName>
        <fullName evidence="3">FAD-binding oxidoreductase</fullName>
    </submittedName>
</protein>
<proteinExistence type="predicted"/>
<dbReference type="PANTHER" id="PTHR13847">
    <property type="entry name" value="SARCOSINE DEHYDROGENASE-RELATED"/>
    <property type="match status" value="1"/>
</dbReference>
<comment type="caution">
    <text evidence="3">The sequence shown here is derived from an EMBL/GenBank/DDBJ whole genome shotgun (WGS) entry which is preliminary data.</text>
</comment>
<feature type="domain" description="FAD dependent oxidoreductase" evidence="2">
    <location>
        <begin position="27"/>
        <end position="252"/>
    </location>
</feature>
<dbReference type="InterPro" id="IPR036188">
    <property type="entry name" value="FAD/NAD-bd_sf"/>
</dbReference>
<dbReference type="Gene3D" id="3.30.9.10">
    <property type="entry name" value="D-Amino Acid Oxidase, subunit A, domain 2"/>
    <property type="match status" value="1"/>
</dbReference>
<evidence type="ECO:0000313" key="3">
    <source>
        <dbReference type="EMBL" id="MBP0616353.1"/>
    </source>
</evidence>
<dbReference type="Proteomes" id="UP000678276">
    <property type="component" value="Unassembled WGS sequence"/>
</dbReference>